<feature type="domain" description="NADP-dependent oxidoreductase" evidence="2">
    <location>
        <begin position="20"/>
        <end position="308"/>
    </location>
</feature>
<dbReference type="EMBL" id="JAWRCO010000001">
    <property type="protein sequence ID" value="MDW6003389.1"/>
    <property type="molecule type" value="Genomic_DNA"/>
</dbReference>
<dbReference type="Proteomes" id="UP001283366">
    <property type="component" value="Unassembled WGS sequence"/>
</dbReference>
<accession>A0A1Y6IS07</accession>
<gene>
    <name evidence="4" type="primary">yhdN_1</name>
    <name evidence="3" type="ORF">SBX37_11065</name>
    <name evidence="4" type="ORF">VIM7927_01054</name>
</gene>
<dbReference type="PANTHER" id="PTHR43625:SF40">
    <property type="entry name" value="ALDO-KETO REDUCTASE YAKC [NADP(+)]"/>
    <property type="match status" value="1"/>
</dbReference>
<dbReference type="InterPro" id="IPR050791">
    <property type="entry name" value="Aldo-Keto_reductase"/>
</dbReference>
<dbReference type="SUPFAM" id="SSF51430">
    <property type="entry name" value="NAD(P)-linked oxidoreductase"/>
    <property type="match status" value="1"/>
</dbReference>
<dbReference type="AlphaFoldDB" id="A0A1Y6IS07"/>
<evidence type="ECO:0000313" key="5">
    <source>
        <dbReference type="Proteomes" id="UP000196125"/>
    </source>
</evidence>
<protein>
    <submittedName>
        <fullName evidence="3">Aldo/keto reductase</fullName>
    </submittedName>
    <submittedName>
        <fullName evidence="4">General stress protein 69</fullName>
        <ecNumber evidence="4">1.1.1.-</ecNumber>
    </submittedName>
</protein>
<dbReference type="Pfam" id="PF00248">
    <property type="entry name" value="Aldo_ket_red"/>
    <property type="match status" value="1"/>
</dbReference>
<evidence type="ECO:0000259" key="2">
    <source>
        <dbReference type="Pfam" id="PF00248"/>
    </source>
</evidence>
<evidence type="ECO:0000256" key="1">
    <source>
        <dbReference type="ARBA" id="ARBA00023002"/>
    </source>
</evidence>
<dbReference type="InterPro" id="IPR036812">
    <property type="entry name" value="NAD(P)_OxRdtase_dom_sf"/>
</dbReference>
<dbReference type="PROSITE" id="PS51257">
    <property type="entry name" value="PROKAR_LIPOPROTEIN"/>
    <property type="match status" value="1"/>
</dbReference>
<evidence type="ECO:0000313" key="3">
    <source>
        <dbReference type="EMBL" id="MDW6003389.1"/>
    </source>
</evidence>
<dbReference type="Gene3D" id="3.20.20.100">
    <property type="entry name" value="NADP-dependent oxidoreductase domain"/>
    <property type="match status" value="1"/>
</dbReference>
<name>A0A1Y6IS07_9VIBR</name>
<dbReference type="PANTHER" id="PTHR43625">
    <property type="entry name" value="AFLATOXIN B1 ALDEHYDE REDUCTASE"/>
    <property type="match status" value="1"/>
</dbReference>
<proteinExistence type="predicted"/>
<dbReference type="EC" id="1.1.1.-" evidence="4"/>
<dbReference type="GO" id="GO:0005737">
    <property type="term" value="C:cytoplasm"/>
    <property type="evidence" value="ECO:0007669"/>
    <property type="project" value="TreeGrafter"/>
</dbReference>
<dbReference type="RefSeq" id="WP_200807665.1">
    <property type="nucleotide sequence ID" value="NZ_AP024883.1"/>
</dbReference>
<dbReference type="InterPro" id="IPR023210">
    <property type="entry name" value="NADP_OxRdtase_dom"/>
</dbReference>
<reference evidence="4 5" key="1">
    <citation type="submission" date="2017-05" db="EMBL/GenBank/DDBJ databases">
        <authorList>
            <person name="Song R."/>
            <person name="Chenine A.L."/>
            <person name="Ruprecht R.M."/>
        </authorList>
    </citation>
    <scope>NUCLEOTIDE SEQUENCE [LARGE SCALE GENOMIC DNA]</scope>
    <source>
        <strain evidence="4 5">CECT 7927</strain>
    </source>
</reference>
<keyword evidence="6" id="KW-1185">Reference proteome</keyword>
<keyword evidence="1 4" id="KW-0560">Oxidoreductase</keyword>
<dbReference type="Proteomes" id="UP000196125">
    <property type="component" value="Unassembled WGS sequence"/>
</dbReference>
<evidence type="ECO:0000313" key="6">
    <source>
        <dbReference type="Proteomes" id="UP001283366"/>
    </source>
</evidence>
<sequence length="341" mass="37209">MKMNSNSKIQLGSTGPQVFPIALGCMAMSGAYGMSDVNEGIATIREAIERGVTLIDTGDFYSSGLNELLVRRGIKGLRDKIQISVKFGAMIGPDGCFVGFDARPEAVKNFVTYSLKRLGVDVIDVYRPSRLDPSVPIEETVGAIADLVKAGYVRNIGLSEVGIETITRAAKVHPISDLQIEYSVICREPEQAIFPALTSLGIGATLYGVLSRGLLTGSKIGRKGDRRANMPRFRGKTGEQNVAAIMKFHEYAADHKMTPAQLAVAWVLAKQPSFVPVIGARTRTQLLDVFRVFERSLNQENVASVEALFPKDAIQGSRYPEELMKQLDSERGNTSSIEHEE</sequence>
<reference evidence="3 6" key="2">
    <citation type="submission" date="2023-11" db="EMBL/GenBank/DDBJ databases">
        <title>Plant-associative lifestyle of Vibrio porteresiae and its evolutionary dynamics.</title>
        <authorList>
            <person name="Rameshkumar N."/>
            <person name="Kirti K."/>
        </authorList>
    </citation>
    <scope>NUCLEOTIDE SEQUENCE [LARGE SCALE GENOMIC DNA]</scope>
    <source>
        <strain evidence="3 6">MSSRF38</strain>
    </source>
</reference>
<dbReference type="EMBL" id="FXXI01000001">
    <property type="protein sequence ID" value="SMR99821.1"/>
    <property type="molecule type" value="Genomic_DNA"/>
</dbReference>
<evidence type="ECO:0000313" key="4">
    <source>
        <dbReference type="EMBL" id="SMR99821.1"/>
    </source>
</evidence>
<dbReference type="GO" id="GO:0016491">
    <property type="term" value="F:oxidoreductase activity"/>
    <property type="evidence" value="ECO:0007669"/>
    <property type="project" value="UniProtKB-KW"/>
</dbReference>
<organism evidence="4 5">
    <name type="scientific">Vibrio mangrovi</name>
    <dbReference type="NCBI Taxonomy" id="474394"/>
    <lineage>
        <taxon>Bacteria</taxon>
        <taxon>Pseudomonadati</taxon>
        <taxon>Pseudomonadota</taxon>
        <taxon>Gammaproteobacteria</taxon>
        <taxon>Vibrionales</taxon>
        <taxon>Vibrionaceae</taxon>
        <taxon>Vibrio</taxon>
    </lineage>
</organism>